<dbReference type="eggNOG" id="ENOG50330Q8">
    <property type="taxonomic scope" value="Bacteria"/>
</dbReference>
<reference evidence="1" key="1">
    <citation type="submission" date="2009-01" db="EMBL/GenBank/DDBJ databases">
        <title>Complete sequence of chromosome Cyanothece sp. PCC 7425.</title>
        <authorList>
            <consortium name="US DOE Joint Genome Institute"/>
            <person name="Lucas S."/>
            <person name="Copeland A."/>
            <person name="Lapidus A."/>
            <person name="Glavina del Rio T."/>
            <person name="Dalin E."/>
            <person name="Tice H."/>
            <person name="Bruce D."/>
            <person name="Goodwin L."/>
            <person name="Pitluck S."/>
            <person name="Sims D."/>
            <person name="Meineke L."/>
            <person name="Brettin T."/>
            <person name="Detter J.C."/>
            <person name="Han C."/>
            <person name="Larimer F."/>
            <person name="Land M."/>
            <person name="Hauser L."/>
            <person name="Kyrpides N."/>
            <person name="Ovchinnikova G."/>
            <person name="Liberton M."/>
            <person name="Stoeckel J."/>
            <person name="Banerjee A."/>
            <person name="Singh A."/>
            <person name="Page L."/>
            <person name="Sato H."/>
            <person name="Zhao L."/>
            <person name="Sherman L."/>
            <person name="Pakrasi H."/>
            <person name="Richardson P."/>
        </authorList>
    </citation>
    <scope>NUCLEOTIDE SEQUENCE</scope>
    <source>
        <strain evidence="1">PCC 7425</strain>
    </source>
</reference>
<evidence type="ECO:0008006" key="2">
    <source>
        <dbReference type="Google" id="ProtNLM"/>
    </source>
</evidence>
<dbReference type="InterPro" id="IPR021375">
    <property type="entry name" value="DUF2997"/>
</dbReference>
<organism evidence="1">
    <name type="scientific">Cyanothece sp. (strain PCC 7425 / ATCC 29141)</name>
    <dbReference type="NCBI Taxonomy" id="395961"/>
    <lineage>
        <taxon>Bacteria</taxon>
        <taxon>Bacillati</taxon>
        <taxon>Cyanobacteriota</taxon>
        <taxon>Cyanophyceae</taxon>
        <taxon>Gomontiellales</taxon>
        <taxon>Cyanothecaceae</taxon>
        <taxon>Cyanothece</taxon>
    </lineage>
</organism>
<dbReference type="AlphaFoldDB" id="B8HWJ2"/>
<accession>B8HWJ2</accession>
<evidence type="ECO:0000313" key="1">
    <source>
        <dbReference type="EMBL" id="ACL46418.1"/>
    </source>
</evidence>
<sequence>MAEYQRIEYRIGKDGKITETVISGSGPNCTLSTAGIEQALGAVESQELLPEYYEGEEYLTTSETQSLSQQS</sequence>
<dbReference type="Pfam" id="PF11211">
    <property type="entry name" value="DUF2997"/>
    <property type="match status" value="1"/>
</dbReference>
<dbReference type="KEGG" id="cyn:Cyan7425_4104"/>
<dbReference type="EMBL" id="CP001344">
    <property type="protein sequence ID" value="ACL46418.1"/>
    <property type="molecule type" value="Genomic_DNA"/>
</dbReference>
<proteinExistence type="predicted"/>
<name>B8HWJ2_CYAP4</name>
<dbReference type="OrthoDB" id="488945at2"/>
<gene>
    <name evidence="1" type="ordered locus">Cyan7425_4104</name>
</gene>
<dbReference type="HOGENOM" id="CLU_180396_1_0_3"/>
<protein>
    <recommendedName>
        <fullName evidence="2">DUF2997 domain-containing protein</fullName>
    </recommendedName>
</protein>
<dbReference type="STRING" id="395961.Cyan7425_4104"/>